<feature type="region of interest" description="Disordered" evidence="19">
    <location>
        <begin position="116"/>
        <end position="139"/>
    </location>
</feature>
<feature type="compositionally biased region" description="Polar residues" evidence="19">
    <location>
        <begin position="216"/>
        <end position="241"/>
    </location>
</feature>
<dbReference type="GO" id="GO:0005634">
    <property type="term" value="C:nucleus"/>
    <property type="evidence" value="ECO:0007669"/>
    <property type="project" value="UniProtKB-SubCell"/>
</dbReference>
<dbReference type="FunFam" id="3.30.160.60:FF:000331">
    <property type="entry name" value="E3 ubiquitin-protein ligase RAD18"/>
    <property type="match status" value="1"/>
</dbReference>
<dbReference type="SUPFAM" id="SSF57850">
    <property type="entry name" value="RING/U-box"/>
    <property type="match status" value="1"/>
</dbReference>
<dbReference type="SMART" id="SM00184">
    <property type="entry name" value="RING"/>
    <property type="match status" value="1"/>
</dbReference>
<comment type="caution">
    <text evidence="23">The sequence shown here is derived from an EMBL/GenBank/DDBJ whole genome shotgun (WGS) entry which is preliminary data.</text>
</comment>
<keyword evidence="8 18" id="KW-0227">DNA damage</keyword>
<evidence type="ECO:0000256" key="1">
    <source>
        <dbReference type="ARBA" id="ARBA00000900"/>
    </source>
</evidence>
<dbReference type="EC" id="2.3.2.27" evidence="5"/>
<dbReference type="GO" id="GO:0008270">
    <property type="term" value="F:zinc ion binding"/>
    <property type="evidence" value="ECO:0007669"/>
    <property type="project" value="UniProtKB-KW"/>
</dbReference>
<evidence type="ECO:0000256" key="2">
    <source>
        <dbReference type="ARBA" id="ARBA00004123"/>
    </source>
</evidence>
<dbReference type="PROSITE" id="PS51908">
    <property type="entry name" value="ZF_UBZ4"/>
    <property type="match status" value="1"/>
</dbReference>
<keyword evidence="7" id="KW-0479">Metal-binding</keyword>
<dbReference type="GO" id="GO:0097505">
    <property type="term" value="C:Rad6-Rad18 complex"/>
    <property type="evidence" value="ECO:0007669"/>
    <property type="project" value="TreeGrafter"/>
</dbReference>
<dbReference type="GO" id="GO:0061630">
    <property type="term" value="F:ubiquitin protein ligase activity"/>
    <property type="evidence" value="ECO:0007669"/>
    <property type="project" value="UniProtKB-EC"/>
</dbReference>
<feature type="region of interest" description="Disordered" evidence="19">
    <location>
        <begin position="574"/>
        <end position="595"/>
    </location>
</feature>
<keyword evidence="11" id="KW-0862">Zinc</keyword>
<name>A0AAN8XKT1_HALRR</name>
<evidence type="ECO:0000256" key="10">
    <source>
        <dbReference type="ARBA" id="ARBA00022786"/>
    </source>
</evidence>
<dbReference type="EMBL" id="JAXCGZ010004337">
    <property type="protein sequence ID" value="KAK7081928.1"/>
    <property type="molecule type" value="Genomic_DNA"/>
</dbReference>
<evidence type="ECO:0000256" key="8">
    <source>
        <dbReference type="ARBA" id="ARBA00022763"/>
    </source>
</evidence>
<feature type="compositionally biased region" description="Basic and acidic residues" evidence="19">
    <location>
        <begin position="438"/>
        <end position="453"/>
    </location>
</feature>
<feature type="domain" description="SAP" evidence="21">
    <location>
        <begin position="324"/>
        <end position="358"/>
    </location>
</feature>
<evidence type="ECO:0000256" key="9">
    <source>
        <dbReference type="ARBA" id="ARBA00022771"/>
    </source>
</evidence>
<keyword evidence="13 18" id="KW-0234">DNA repair</keyword>
<dbReference type="Proteomes" id="UP001381693">
    <property type="component" value="Unassembled WGS sequence"/>
</dbReference>
<evidence type="ECO:0000256" key="4">
    <source>
        <dbReference type="ARBA" id="ARBA00009506"/>
    </source>
</evidence>
<evidence type="ECO:0000259" key="20">
    <source>
        <dbReference type="PROSITE" id="PS50089"/>
    </source>
</evidence>
<dbReference type="Gene3D" id="3.30.40.10">
    <property type="entry name" value="Zinc/RING finger domain, C3HC4 (zinc finger)"/>
    <property type="match status" value="1"/>
</dbReference>
<dbReference type="AlphaFoldDB" id="A0AAN8XKT1"/>
<evidence type="ECO:0000259" key="22">
    <source>
        <dbReference type="PROSITE" id="PS51908"/>
    </source>
</evidence>
<dbReference type="InterPro" id="IPR039503">
    <property type="entry name" value="BARD1_Znf-RING"/>
</dbReference>
<evidence type="ECO:0000256" key="7">
    <source>
        <dbReference type="ARBA" id="ARBA00022723"/>
    </source>
</evidence>
<gene>
    <name evidence="23" type="ORF">SK128_011867</name>
</gene>
<feature type="compositionally biased region" description="Low complexity" evidence="19">
    <location>
        <begin position="200"/>
        <end position="215"/>
    </location>
</feature>
<dbReference type="InterPro" id="IPR039577">
    <property type="entry name" value="Rad18"/>
</dbReference>
<evidence type="ECO:0000256" key="17">
    <source>
        <dbReference type="PROSITE-ProRule" id="PRU00175"/>
    </source>
</evidence>
<keyword evidence="10" id="KW-0833">Ubl conjugation pathway</keyword>
<dbReference type="GO" id="GO:0006513">
    <property type="term" value="P:protein monoubiquitination"/>
    <property type="evidence" value="ECO:0007669"/>
    <property type="project" value="InterPro"/>
</dbReference>
<dbReference type="GO" id="GO:0006281">
    <property type="term" value="P:DNA repair"/>
    <property type="evidence" value="ECO:0007669"/>
    <property type="project" value="UniProtKB-KW"/>
</dbReference>
<dbReference type="SMART" id="SM00734">
    <property type="entry name" value="ZnF_Rad18"/>
    <property type="match status" value="1"/>
</dbReference>
<feature type="compositionally biased region" description="Basic and acidic residues" evidence="19">
    <location>
        <begin position="464"/>
        <end position="480"/>
    </location>
</feature>
<feature type="compositionally biased region" description="Polar residues" evidence="19">
    <location>
        <begin position="614"/>
        <end position="629"/>
    </location>
</feature>
<keyword evidence="9 17" id="KW-0863">Zinc-finger</keyword>
<dbReference type="CDD" id="cd16529">
    <property type="entry name" value="RING-HC_RAD18"/>
    <property type="match status" value="1"/>
</dbReference>
<evidence type="ECO:0000256" key="12">
    <source>
        <dbReference type="ARBA" id="ARBA00023125"/>
    </source>
</evidence>
<reference evidence="23 24" key="1">
    <citation type="submission" date="2023-11" db="EMBL/GenBank/DDBJ databases">
        <title>Halocaridina rubra genome assembly.</title>
        <authorList>
            <person name="Smith C."/>
        </authorList>
    </citation>
    <scope>NUCLEOTIDE SEQUENCE [LARGE SCALE GENOMIC DNA]</scope>
    <source>
        <strain evidence="23">EP-1</strain>
        <tissue evidence="23">Whole</tissue>
    </source>
</reference>
<evidence type="ECO:0000313" key="24">
    <source>
        <dbReference type="Proteomes" id="UP001381693"/>
    </source>
</evidence>
<accession>A0AAN8XKT1</accession>
<feature type="compositionally biased region" description="Basic residues" evidence="19">
    <location>
        <begin position="806"/>
        <end position="818"/>
    </location>
</feature>
<keyword evidence="14" id="KW-0539">Nucleus</keyword>
<dbReference type="InterPro" id="IPR013083">
    <property type="entry name" value="Znf_RING/FYVE/PHD"/>
</dbReference>
<evidence type="ECO:0000256" key="16">
    <source>
        <dbReference type="ARBA" id="ARBA00082369"/>
    </source>
</evidence>
<feature type="domain" description="UBZ4-type" evidence="22">
    <location>
        <begin position="273"/>
        <end position="300"/>
    </location>
</feature>
<sequence length="818" mass="90379">MSVATSLPWPSNIPELKRLDELLRCGICYELMSTSMITGCSHNYCSLCIRQYLGYKTQCPACFREATSQQLRNNRLLDEIILLFPSLRDKAARQFMAAKGTSISGYLTGRDGGIVEENDGVSSDGESREGTSTITKTPNTKGVAKDVAIASPLSQQLPGKNKILSFMSPSMGETPSKTTGEGAIQRISNTPHRKRIMNQGPLTPGYSGSGSPSLPQKSPSASISRSRNTLGSASPSTSAALTQSGCQSVSGYYSILSDRGGASGNAVAQDSPKVSCPVCNVSIPERNINVHLDACLKRMEEIEKVEVVSVEEPPKRKPLPKLVYSLLSEKQLRLKLKEIGLSVQGEKQVLVNRHRRYTILYNAECDVIDPRPISEILRQIEREEKEESKGTVKKSIFNYDRKTAPEIIEKEQVRYMKQNSSLFSSLIADVRRRQAEAKLKKKNMEDNKEDQLTEKSITSPNISAKEDPNKKNSGKKDKNHYISSSEYESSDSDSAKEKLTNSNGQNQNSILNFFKNSPQKTFQSPVKSCVSGDNLPRTSYRDETFNYADDVPEQSEAALLPVNKDKLLLEESNETLASSSYSKVGGTSHALEEAEREPLPTFSLEAQNHIGKNGTISSNIGSQEVNQSPDMFGGSDVGSDCSNASESLLKDQDFMDSPQSALLLTGHEDSDSNDIPTNQPESYPLGKETISKPCDWEDEEEDEIIPGHQPESCPIDEIDSEMSPSPSIGRRVTRNRTPAVSQTKPPDLSSLGPETQVVEPSTQLDPDYQPSQLYEDMLQEDLDFDTARKPRRSARKRPSTEEPPKPSRKMRKKKSQFM</sequence>
<keyword evidence="6" id="KW-0808">Transferase</keyword>
<dbReference type="InterPro" id="IPR003034">
    <property type="entry name" value="SAP_dom"/>
</dbReference>
<evidence type="ECO:0000256" key="6">
    <source>
        <dbReference type="ARBA" id="ARBA00022679"/>
    </source>
</evidence>
<feature type="region of interest" description="Disordered" evidence="19">
    <location>
        <begin position="188"/>
        <end position="241"/>
    </location>
</feature>
<feature type="compositionally biased region" description="Polar residues" evidence="19">
    <location>
        <begin position="758"/>
        <end position="772"/>
    </location>
</feature>
<evidence type="ECO:0000256" key="14">
    <source>
        <dbReference type="ARBA" id="ARBA00023242"/>
    </source>
</evidence>
<dbReference type="PROSITE" id="PS50089">
    <property type="entry name" value="ZF_RING_2"/>
    <property type="match status" value="1"/>
</dbReference>
<evidence type="ECO:0000259" key="21">
    <source>
        <dbReference type="PROSITE" id="PS50800"/>
    </source>
</evidence>
<dbReference type="FunFam" id="3.30.40.10:FF:000172">
    <property type="entry name" value="E3 ubiquitin-protein ligase RAD18"/>
    <property type="match status" value="1"/>
</dbReference>
<comment type="pathway">
    <text evidence="3">Protein modification; protein ubiquitination.</text>
</comment>
<dbReference type="Pfam" id="PF02037">
    <property type="entry name" value="SAP"/>
    <property type="match status" value="1"/>
</dbReference>
<dbReference type="PANTHER" id="PTHR14134">
    <property type="entry name" value="E3 UBIQUITIN-PROTEIN LIGASE RAD18"/>
    <property type="match status" value="1"/>
</dbReference>
<dbReference type="PANTHER" id="PTHR14134:SF2">
    <property type="entry name" value="E3 UBIQUITIN-PROTEIN LIGASE RAD18"/>
    <property type="match status" value="1"/>
</dbReference>
<evidence type="ECO:0000256" key="18">
    <source>
        <dbReference type="PROSITE-ProRule" id="PRU01256"/>
    </source>
</evidence>
<dbReference type="SMART" id="SM00513">
    <property type="entry name" value="SAP"/>
    <property type="match status" value="1"/>
</dbReference>
<feature type="region of interest" description="Disordered" evidence="19">
    <location>
        <begin position="613"/>
        <end position="818"/>
    </location>
</feature>
<dbReference type="InterPro" id="IPR006642">
    <property type="entry name" value="Rad18_UBZ4"/>
</dbReference>
<comment type="similarity">
    <text evidence="4">Belongs to the RAD18 family.</text>
</comment>
<evidence type="ECO:0000256" key="15">
    <source>
        <dbReference type="ARBA" id="ARBA00031783"/>
    </source>
</evidence>
<keyword evidence="24" id="KW-1185">Reference proteome</keyword>
<comment type="catalytic activity">
    <reaction evidence="1">
        <text>S-ubiquitinyl-[E2 ubiquitin-conjugating enzyme]-L-cysteine + [acceptor protein]-L-lysine = [E2 ubiquitin-conjugating enzyme]-L-cysteine + N(6)-ubiquitinyl-[acceptor protein]-L-lysine.</text>
        <dbReference type="EC" id="2.3.2.27"/>
    </reaction>
</comment>
<dbReference type="Gene3D" id="3.30.160.60">
    <property type="entry name" value="Classic Zinc Finger"/>
    <property type="match status" value="1"/>
</dbReference>
<evidence type="ECO:0000256" key="11">
    <source>
        <dbReference type="ARBA" id="ARBA00022833"/>
    </source>
</evidence>
<feature type="compositionally biased region" description="Polar residues" evidence="19">
    <location>
        <begin position="500"/>
        <end position="511"/>
    </location>
</feature>
<dbReference type="Pfam" id="PF14835">
    <property type="entry name" value="zf-RING_6"/>
    <property type="match status" value="1"/>
</dbReference>
<evidence type="ECO:0000256" key="3">
    <source>
        <dbReference type="ARBA" id="ARBA00004906"/>
    </source>
</evidence>
<proteinExistence type="inferred from homology"/>
<evidence type="ECO:0000313" key="23">
    <source>
        <dbReference type="EMBL" id="KAK7081928.1"/>
    </source>
</evidence>
<dbReference type="GO" id="GO:0006301">
    <property type="term" value="P:DNA damage tolerance"/>
    <property type="evidence" value="ECO:0007669"/>
    <property type="project" value="InterPro"/>
</dbReference>
<feature type="compositionally biased region" description="Polar residues" evidence="19">
    <location>
        <begin position="735"/>
        <end position="744"/>
    </location>
</feature>
<dbReference type="PROSITE" id="PS00518">
    <property type="entry name" value="ZF_RING_1"/>
    <property type="match status" value="1"/>
</dbReference>
<protein>
    <recommendedName>
        <fullName evidence="5">RING-type E3 ubiquitin transferase</fullName>
        <ecNumber evidence="5">2.3.2.27</ecNumber>
    </recommendedName>
    <alternativeName>
        <fullName evidence="15 16">RING-type E3 ubiquitin transferase RAD18</fullName>
    </alternativeName>
</protein>
<comment type="subcellular location">
    <subcellularLocation>
        <location evidence="2">Nucleus</location>
    </subcellularLocation>
</comment>
<evidence type="ECO:0000256" key="13">
    <source>
        <dbReference type="ARBA" id="ARBA00023204"/>
    </source>
</evidence>
<dbReference type="InterPro" id="IPR001841">
    <property type="entry name" value="Znf_RING"/>
</dbReference>
<feature type="region of interest" description="Disordered" evidence="19">
    <location>
        <begin position="438"/>
        <end position="511"/>
    </location>
</feature>
<dbReference type="GO" id="GO:0003697">
    <property type="term" value="F:single-stranded DNA binding"/>
    <property type="evidence" value="ECO:0007669"/>
    <property type="project" value="InterPro"/>
</dbReference>
<feature type="domain" description="RING-type" evidence="20">
    <location>
        <begin position="25"/>
        <end position="62"/>
    </location>
</feature>
<evidence type="ECO:0000256" key="19">
    <source>
        <dbReference type="SAM" id="MobiDB-lite"/>
    </source>
</evidence>
<keyword evidence="12" id="KW-0238">DNA-binding</keyword>
<dbReference type="InterPro" id="IPR017907">
    <property type="entry name" value="Znf_RING_CS"/>
</dbReference>
<feature type="compositionally biased region" description="Polar residues" evidence="19">
    <location>
        <begin position="130"/>
        <end position="139"/>
    </location>
</feature>
<organism evidence="23 24">
    <name type="scientific">Halocaridina rubra</name>
    <name type="common">Hawaiian red shrimp</name>
    <dbReference type="NCBI Taxonomy" id="373956"/>
    <lineage>
        <taxon>Eukaryota</taxon>
        <taxon>Metazoa</taxon>
        <taxon>Ecdysozoa</taxon>
        <taxon>Arthropoda</taxon>
        <taxon>Crustacea</taxon>
        <taxon>Multicrustacea</taxon>
        <taxon>Malacostraca</taxon>
        <taxon>Eumalacostraca</taxon>
        <taxon>Eucarida</taxon>
        <taxon>Decapoda</taxon>
        <taxon>Pleocyemata</taxon>
        <taxon>Caridea</taxon>
        <taxon>Atyoidea</taxon>
        <taxon>Atyidae</taxon>
        <taxon>Halocaridina</taxon>
    </lineage>
</organism>
<evidence type="ECO:0000256" key="5">
    <source>
        <dbReference type="ARBA" id="ARBA00012483"/>
    </source>
</evidence>
<dbReference type="PROSITE" id="PS50800">
    <property type="entry name" value="SAP"/>
    <property type="match status" value="1"/>
</dbReference>